<feature type="chain" id="PRO_5017947457" evidence="2">
    <location>
        <begin position="19"/>
        <end position="59"/>
    </location>
</feature>
<dbReference type="OrthoDB" id="4138121at2759"/>
<proteinExistence type="predicted"/>
<feature type="signal peptide" evidence="2">
    <location>
        <begin position="1"/>
        <end position="18"/>
    </location>
</feature>
<keyword evidence="4" id="KW-1185">Reference proteome</keyword>
<reference evidence="3 4" key="1">
    <citation type="journal article" date="2018" name="Nat. Ecol. Evol.">
        <title>Pezizomycetes genomes reveal the molecular basis of ectomycorrhizal truffle lifestyle.</title>
        <authorList>
            <person name="Murat C."/>
            <person name="Payen T."/>
            <person name="Noel B."/>
            <person name="Kuo A."/>
            <person name="Morin E."/>
            <person name="Chen J."/>
            <person name="Kohler A."/>
            <person name="Krizsan K."/>
            <person name="Balestrini R."/>
            <person name="Da Silva C."/>
            <person name="Montanini B."/>
            <person name="Hainaut M."/>
            <person name="Levati E."/>
            <person name="Barry K.W."/>
            <person name="Belfiori B."/>
            <person name="Cichocki N."/>
            <person name="Clum A."/>
            <person name="Dockter R.B."/>
            <person name="Fauchery L."/>
            <person name="Guy J."/>
            <person name="Iotti M."/>
            <person name="Le Tacon F."/>
            <person name="Lindquist E.A."/>
            <person name="Lipzen A."/>
            <person name="Malagnac F."/>
            <person name="Mello A."/>
            <person name="Molinier V."/>
            <person name="Miyauchi S."/>
            <person name="Poulain J."/>
            <person name="Riccioni C."/>
            <person name="Rubini A."/>
            <person name="Sitrit Y."/>
            <person name="Splivallo R."/>
            <person name="Traeger S."/>
            <person name="Wang M."/>
            <person name="Zifcakova L."/>
            <person name="Wipf D."/>
            <person name="Zambonelli A."/>
            <person name="Paolocci F."/>
            <person name="Nowrousian M."/>
            <person name="Ottonello S."/>
            <person name="Baldrian P."/>
            <person name="Spatafora J.W."/>
            <person name="Henrissat B."/>
            <person name="Nagy L.G."/>
            <person name="Aury J.M."/>
            <person name="Wincker P."/>
            <person name="Grigoriev I.V."/>
            <person name="Bonfante P."/>
            <person name="Martin F.M."/>
        </authorList>
    </citation>
    <scope>NUCLEOTIDE SEQUENCE [LARGE SCALE GENOMIC DNA]</scope>
    <source>
        <strain evidence="3 4">ATCC MYA-4762</strain>
    </source>
</reference>
<sequence length="59" mass="6970">MTVWFRIFEVWLTARLLASPTFRRAVSHVHRRVTHFRTGERPPEPPEPHERGGTYLEGT</sequence>
<keyword evidence="2" id="KW-0732">Signal</keyword>
<organism evidence="3 4">
    <name type="scientific">Terfezia boudieri ATCC MYA-4762</name>
    <dbReference type="NCBI Taxonomy" id="1051890"/>
    <lineage>
        <taxon>Eukaryota</taxon>
        <taxon>Fungi</taxon>
        <taxon>Dikarya</taxon>
        <taxon>Ascomycota</taxon>
        <taxon>Pezizomycotina</taxon>
        <taxon>Pezizomycetes</taxon>
        <taxon>Pezizales</taxon>
        <taxon>Pezizaceae</taxon>
        <taxon>Terfezia</taxon>
    </lineage>
</organism>
<evidence type="ECO:0000313" key="4">
    <source>
        <dbReference type="Proteomes" id="UP000267821"/>
    </source>
</evidence>
<dbReference type="EMBL" id="ML121537">
    <property type="protein sequence ID" value="RPB25498.1"/>
    <property type="molecule type" value="Genomic_DNA"/>
</dbReference>
<name>A0A3N4LUY2_9PEZI</name>
<accession>A0A3N4LUY2</accession>
<protein>
    <submittedName>
        <fullName evidence="3">Uncharacterized protein</fullName>
    </submittedName>
</protein>
<evidence type="ECO:0000313" key="3">
    <source>
        <dbReference type="EMBL" id="RPB25498.1"/>
    </source>
</evidence>
<dbReference type="Proteomes" id="UP000267821">
    <property type="component" value="Unassembled WGS sequence"/>
</dbReference>
<feature type="region of interest" description="Disordered" evidence="1">
    <location>
        <begin position="34"/>
        <end position="59"/>
    </location>
</feature>
<dbReference type="AlphaFoldDB" id="A0A3N4LUY2"/>
<gene>
    <name evidence="3" type="ORF">L211DRAFT_836214</name>
</gene>
<evidence type="ECO:0000256" key="1">
    <source>
        <dbReference type="SAM" id="MobiDB-lite"/>
    </source>
</evidence>
<dbReference type="InterPro" id="IPR020301">
    <property type="entry name" value="Mrx7"/>
</dbReference>
<feature type="compositionally biased region" description="Basic and acidic residues" evidence="1">
    <location>
        <begin position="37"/>
        <end position="52"/>
    </location>
</feature>
<evidence type="ECO:0000256" key="2">
    <source>
        <dbReference type="SAM" id="SignalP"/>
    </source>
</evidence>
<dbReference type="Pfam" id="PF10906">
    <property type="entry name" value="Mrx7"/>
    <property type="match status" value="1"/>
</dbReference>
<dbReference type="InParanoid" id="A0A3N4LUY2"/>